<organism evidence="2 3">
    <name type="scientific">Allacma fusca</name>
    <dbReference type="NCBI Taxonomy" id="39272"/>
    <lineage>
        <taxon>Eukaryota</taxon>
        <taxon>Metazoa</taxon>
        <taxon>Ecdysozoa</taxon>
        <taxon>Arthropoda</taxon>
        <taxon>Hexapoda</taxon>
        <taxon>Collembola</taxon>
        <taxon>Symphypleona</taxon>
        <taxon>Sminthuridae</taxon>
        <taxon>Allacma</taxon>
    </lineage>
</organism>
<dbReference type="PROSITE" id="PS50994">
    <property type="entry name" value="INTEGRASE"/>
    <property type="match status" value="1"/>
</dbReference>
<dbReference type="Pfam" id="PF05380">
    <property type="entry name" value="Peptidase_A17"/>
    <property type="match status" value="1"/>
</dbReference>
<dbReference type="InterPro" id="IPR040676">
    <property type="entry name" value="DUF5641"/>
</dbReference>
<feature type="domain" description="Integrase catalytic" evidence="1">
    <location>
        <begin position="697"/>
        <end position="891"/>
    </location>
</feature>
<comment type="caution">
    <text evidence="2">The sequence shown here is derived from an EMBL/GenBank/DDBJ whole genome shotgun (WGS) entry which is preliminary data.</text>
</comment>
<dbReference type="Pfam" id="PF18701">
    <property type="entry name" value="DUF5641"/>
    <property type="match status" value="1"/>
</dbReference>
<dbReference type="GO" id="GO:0015074">
    <property type="term" value="P:DNA integration"/>
    <property type="evidence" value="ECO:0007669"/>
    <property type="project" value="InterPro"/>
</dbReference>
<evidence type="ECO:0000259" key="1">
    <source>
        <dbReference type="PROSITE" id="PS50994"/>
    </source>
</evidence>
<evidence type="ECO:0000313" key="3">
    <source>
        <dbReference type="Proteomes" id="UP000708208"/>
    </source>
</evidence>
<reference evidence="2" key="1">
    <citation type="submission" date="2021-06" db="EMBL/GenBank/DDBJ databases">
        <authorList>
            <person name="Hodson N. C."/>
            <person name="Mongue J. A."/>
            <person name="Jaron S. K."/>
        </authorList>
    </citation>
    <scope>NUCLEOTIDE SEQUENCE</scope>
</reference>
<keyword evidence="3" id="KW-1185">Reference proteome</keyword>
<dbReference type="Proteomes" id="UP000708208">
    <property type="component" value="Unassembled WGS sequence"/>
</dbReference>
<sequence length="1015" mass="115537">MVGPVLQEDLVSILIRWRHWRIPMTADIKQMYLYIWMREEDRDFLRILWRNNPKDTIRQYRLTKVTFGTSCAPYQAVKTLQQLGKIHREEFPLASKVVCRDFYVDDCLTGSNSEEEALRLQQELLDLTQKGGFVLRKWSSSSARVLQQLPDHLREAQHPLNLAQDDSIKALGLLWNPGSDDFSFTIQQPKSHKVTKRTVLSEIARIFDPLGFLTPVTIKAKILMQTLWSTELGWDTQLSPNLQQDWKSLQEDMSKLENLRIPRWISDVDSILTELHGFSDASTKAYAAAVYLRTVSSGGVVVRLVTSKTRVAPLKMTSVPRLELCAAELLANLVEIVKSALPVPIHNTFGWTDSTIVLNWIQSRNQTKDIFVANRITKIKQRIPSEEWYHVPGTTNPADLPSRGIPCEELQQSGLWFNGPDFLQINPMKFPPQPVESSSKAPLGDVYTPTTGSPTSFTSADSICRNTPGDDYASPADGHPKWTMQPTDGNYIQGQPRIVVAHLAISNSTTTIADGYSKFNLLLRHTVWWNRLWNFYLKRPGFLTNNTDITPLELNEARRQWIWSIQRECLKAEIKSLQRNGQVHSKSAIRSLAPFIDQRDGLIKAGGRLHNSNLPNESKHPTILPRHRITYLIAREYHLTLLHAGPTLLWHMLKRKYWIVRGKPYIRYIINKCKPCVLQKAQPMQQLMADLPAARVTPSRPFTHTGVDYAGPVTLRTWTKRGPKQNKAYIVVFVCFASKAVHLDLATDLTSGAFIAAFTRFVSRRGKPLHMYSDNGGNFVAANKELADMYELVRAQHHNTMVTHKLAEQGIQWSFNPPSAPHMGGLWEATVKSCKFHLRRVLGPTPLTYEEYATFLAQVEACLNSRPMWKTSGDHDEASALTPGHFLIGAPLMAIPEPDLKDLKTNTLDRWQHIQQMTQHFWARWSSEYLQQLQKRTKWDTVQTNVKEGDVVVIVEDNTPPQKWKLGKIIHLHHNPGDAKDLIRTVTVKTAEGTLKRPIQKLCLLPTSGNDDQVD</sequence>
<protein>
    <recommendedName>
        <fullName evidence="1">Integrase catalytic domain-containing protein</fullName>
    </recommendedName>
</protein>
<dbReference type="AlphaFoldDB" id="A0A8J2P4N4"/>
<dbReference type="InterPro" id="IPR001584">
    <property type="entry name" value="Integrase_cat-core"/>
</dbReference>
<gene>
    <name evidence="2" type="ORF">AFUS01_LOCUS13212</name>
</gene>
<proteinExistence type="predicted"/>
<accession>A0A8J2P4N4</accession>
<dbReference type="EMBL" id="CAJVCH010106450">
    <property type="protein sequence ID" value="CAG7724175.1"/>
    <property type="molecule type" value="Genomic_DNA"/>
</dbReference>
<dbReference type="OrthoDB" id="5986643at2759"/>
<name>A0A8J2P4N4_9HEXA</name>
<dbReference type="PANTHER" id="PTHR47331">
    <property type="entry name" value="PHD-TYPE DOMAIN-CONTAINING PROTEIN"/>
    <property type="match status" value="1"/>
</dbReference>
<evidence type="ECO:0000313" key="2">
    <source>
        <dbReference type="EMBL" id="CAG7724175.1"/>
    </source>
</evidence>
<dbReference type="InterPro" id="IPR041588">
    <property type="entry name" value="Integrase_H2C2"/>
</dbReference>
<dbReference type="Pfam" id="PF17921">
    <property type="entry name" value="Integrase_H2C2"/>
    <property type="match status" value="1"/>
</dbReference>
<dbReference type="InterPro" id="IPR008042">
    <property type="entry name" value="Retrotrans_Pao"/>
</dbReference>